<name>A0AAT9GVI4_9CREN</name>
<gene>
    <name evidence="1" type="ORF">SJAV_26250</name>
</gene>
<dbReference type="AlphaFoldDB" id="A0AAT9GVI4"/>
<sequence length="212" mass="24356">MAENNPQNTHIFIPIANFNYTFNATTLELKIEDNNYKLEIKLENENENEKLSDKAITKIYSDNEGGRKKVVIKNILVLVGYAINDNTLVFTADPCDFVKGIIIYAKPTTYHNSLTRVTLNLNNVDTIKKKLYLLNLDLHNININDNNLNIFARFNTKLKPYSKVEKANINRDNALVNFIKNYYGITNDVSNDVIAEAIKDNFKYTVLQDQQT</sequence>
<protein>
    <submittedName>
        <fullName evidence="1">Uncharacterized protein</fullName>
    </submittedName>
</protein>
<proteinExistence type="predicted"/>
<dbReference type="InterPro" id="IPR043959">
    <property type="entry name" value="Cmr7A"/>
</dbReference>
<dbReference type="EMBL" id="AP031322">
    <property type="protein sequence ID" value="BFH74681.1"/>
    <property type="molecule type" value="Genomic_DNA"/>
</dbReference>
<evidence type="ECO:0000313" key="1">
    <source>
        <dbReference type="EMBL" id="BFH74681.1"/>
    </source>
</evidence>
<organism evidence="1">
    <name type="scientific">Sulfurisphaera javensis</name>
    <dbReference type="NCBI Taxonomy" id="2049879"/>
    <lineage>
        <taxon>Archaea</taxon>
        <taxon>Thermoproteota</taxon>
        <taxon>Thermoprotei</taxon>
        <taxon>Sulfolobales</taxon>
        <taxon>Sulfolobaceae</taxon>
        <taxon>Sulfurisphaera</taxon>
    </lineage>
</organism>
<reference evidence="1" key="1">
    <citation type="submission" date="2024-03" db="EMBL/GenBank/DDBJ databases">
        <title>Complete genome sequence of Sulfurisphaera javensis strain KD-1.</title>
        <authorList>
            <person name="Sakai H."/>
            <person name="Nur N."/>
            <person name="Suwanto A."/>
            <person name="Kurosawa N."/>
        </authorList>
    </citation>
    <scope>NUCLEOTIDE SEQUENCE</scope>
    <source>
        <strain evidence="1">KD-1</strain>
    </source>
</reference>
<dbReference type="GO" id="GO:0051607">
    <property type="term" value="P:defense response to virus"/>
    <property type="evidence" value="ECO:0007669"/>
    <property type="project" value="InterPro"/>
</dbReference>
<dbReference type="GO" id="GO:0099048">
    <property type="term" value="P:CRISPR-cas system"/>
    <property type="evidence" value="ECO:0007669"/>
    <property type="project" value="InterPro"/>
</dbReference>
<dbReference type="Pfam" id="PF19021">
    <property type="entry name" value="Cmr7A"/>
    <property type="match status" value="1"/>
</dbReference>
<dbReference type="KEGG" id="sjv:SJAV_26250"/>
<dbReference type="RefSeq" id="WP_369610168.1">
    <property type="nucleotide sequence ID" value="NZ_AP031322.1"/>
</dbReference>
<accession>A0AAT9GVI4</accession>
<dbReference type="GeneID" id="92355580"/>